<gene>
    <name evidence="1" type="ORF">DW747_08605</name>
</gene>
<dbReference type="AlphaFoldDB" id="A0A3E2XMZ9"/>
<dbReference type="Proteomes" id="UP000261231">
    <property type="component" value="Unassembled WGS sequence"/>
</dbReference>
<comment type="caution">
    <text evidence="1">The sequence shown here is derived from an EMBL/GenBank/DDBJ whole genome shotgun (WGS) entry which is preliminary data.</text>
</comment>
<evidence type="ECO:0000313" key="2">
    <source>
        <dbReference type="Proteomes" id="UP000261231"/>
    </source>
</evidence>
<dbReference type="OrthoDB" id="9938110at2"/>
<protein>
    <submittedName>
        <fullName evidence="1">KTSC domain-containing protein</fullName>
    </submittedName>
</protein>
<keyword evidence="2" id="KW-1185">Reference proteome</keyword>
<name>A0A3E2XMZ9_9FIRM</name>
<dbReference type="EMBL" id="QVFD01000007">
    <property type="protein sequence ID" value="RGC46959.1"/>
    <property type="molecule type" value="Genomic_DNA"/>
</dbReference>
<accession>A0A3E2XMZ9</accession>
<evidence type="ECO:0000313" key="1">
    <source>
        <dbReference type="EMBL" id="RGC46959.1"/>
    </source>
</evidence>
<reference evidence="1 2" key="1">
    <citation type="submission" date="2018-08" db="EMBL/GenBank/DDBJ databases">
        <title>A genome reference for cultivated species of the human gut microbiota.</title>
        <authorList>
            <person name="Zou Y."/>
            <person name="Xue W."/>
            <person name="Luo G."/>
        </authorList>
    </citation>
    <scope>NUCLEOTIDE SEQUENCE [LARGE SCALE GENOMIC DNA]</scope>
    <source>
        <strain evidence="1 2">AM28-39</strain>
    </source>
</reference>
<sequence>MDINFNIGFGKIDSLSWDSSLLKIQFSNGEVIVYENITFTEYQQLLSYLTAADKLSIEAMLNEMEMYHVHYVA</sequence>
<organism evidence="1 2">
    <name type="scientific">Coprococcus catus</name>
    <dbReference type="NCBI Taxonomy" id="116085"/>
    <lineage>
        <taxon>Bacteria</taxon>
        <taxon>Bacillati</taxon>
        <taxon>Bacillota</taxon>
        <taxon>Clostridia</taxon>
        <taxon>Lachnospirales</taxon>
        <taxon>Lachnospiraceae</taxon>
        <taxon>Coprococcus</taxon>
    </lineage>
</organism>
<dbReference type="RefSeq" id="WP_117540015.1">
    <property type="nucleotide sequence ID" value="NZ_QVFD01000007.1"/>
</dbReference>
<proteinExistence type="predicted"/>